<keyword evidence="1" id="KW-1133">Transmembrane helix</keyword>
<evidence type="ECO:0000256" key="1">
    <source>
        <dbReference type="SAM" id="Phobius"/>
    </source>
</evidence>
<dbReference type="eggNOG" id="ENOG502SYMW">
    <property type="taxonomic scope" value="Eukaryota"/>
</dbReference>
<name>A0A099NYQ0_PICKU</name>
<gene>
    <name evidence="2" type="ORF">JL09_g3811</name>
</gene>
<sequence length="335" mass="37760">MFYRSQLANIPTRNIVQRTHLRHLSVNTASKPVIYSQCSILKSNPLLVPQLTFTSQLKANLLRSFSTSAKLLDYYRPPKNNVYSGITGRIWSRIPDSVKLISLVSISAYLVIFVAVPILVMVVPPLVVGGWLFYRLNKYFKTKSVNKAFQSIADSTLIYYPKKIRNPLLLPDPDQVNSELANFEMNRIIDAFWNNEQGIADYFKIPNIDDLALGTLEAVEINYNSTSVVFADDYKMMVTQRRPLYNKSTNEDIADVVIRLKCLENPIAEGLDPIANITKSLVQIEITPNNLFAPQFILKTPSMSTMPHDKDSDGFGDSDDDADGFINVKGKTKVL</sequence>
<proteinExistence type="predicted"/>
<keyword evidence="1" id="KW-0472">Membrane</keyword>
<dbReference type="HOGENOM" id="CLU_071642_0_0_1"/>
<comment type="caution">
    <text evidence="2">The sequence shown here is derived from an EMBL/GenBank/DDBJ whole genome shotgun (WGS) entry which is preliminary data.</text>
</comment>
<dbReference type="Proteomes" id="UP000029867">
    <property type="component" value="Unassembled WGS sequence"/>
</dbReference>
<accession>A0A099NYQ0</accession>
<dbReference type="AlphaFoldDB" id="A0A099NYQ0"/>
<dbReference type="VEuPathDB" id="FungiDB:C5L36_0E02050"/>
<reference evidence="3" key="1">
    <citation type="journal article" date="2014" name="Microb. Cell Fact.">
        <title>Exploiting Issatchenkia orientalis SD108 for succinic acid production.</title>
        <authorList>
            <person name="Xiao H."/>
            <person name="Shao Z."/>
            <person name="Jiang Y."/>
            <person name="Dole S."/>
            <person name="Zhao H."/>
        </authorList>
    </citation>
    <scope>NUCLEOTIDE SEQUENCE [LARGE SCALE GENOMIC DNA]</scope>
    <source>
        <strain evidence="3">SD108</strain>
    </source>
</reference>
<organism evidence="2 3">
    <name type="scientific">Pichia kudriavzevii</name>
    <name type="common">Yeast</name>
    <name type="synonym">Issatchenkia orientalis</name>
    <dbReference type="NCBI Taxonomy" id="4909"/>
    <lineage>
        <taxon>Eukaryota</taxon>
        <taxon>Fungi</taxon>
        <taxon>Dikarya</taxon>
        <taxon>Ascomycota</taxon>
        <taxon>Saccharomycotina</taxon>
        <taxon>Pichiomycetes</taxon>
        <taxon>Pichiales</taxon>
        <taxon>Pichiaceae</taxon>
        <taxon>Pichia</taxon>
    </lineage>
</organism>
<protein>
    <submittedName>
        <fullName evidence="2">Uncharacterized protein</fullName>
    </submittedName>
</protein>
<evidence type="ECO:0000313" key="3">
    <source>
        <dbReference type="Proteomes" id="UP000029867"/>
    </source>
</evidence>
<evidence type="ECO:0000313" key="2">
    <source>
        <dbReference type="EMBL" id="KGK37047.1"/>
    </source>
</evidence>
<dbReference type="EMBL" id="JQFK01000045">
    <property type="protein sequence ID" value="KGK37047.1"/>
    <property type="molecule type" value="Genomic_DNA"/>
</dbReference>
<keyword evidence="1" id="KW-0812">Transmembrane</keyword>
<feature type="transmembrane region" description="Helical" evidence="1">
    <location>
        <begin position="106"/>
        <end position="134"/>
    </location>
</feature>